<dbReference type="EMBL" id="QTSX02004316">
    <property type="protein sequence ID" value="KAJ9065944.1"/>
    <property type="molecule type" value="Genomic_DNA"/>
</dbReference>
<organism evidence="1 2">
    <name type="scientific">Entomophthora muscae</name>
    <dbReference type="NCBI Taxonomy" id="34485"/>
    <lineage>
        <taxon>Eukaryota</taxon>
        <taxon>Fungi</taxon>
        <taxon>Fungi incertae sedis</taxon>
        <taxon>Zoopagomycota</taxon>
        <taxon>Entomophthoromycotina</taxon>
        <taxon>Entomophthoromycetes</taxon>
        <taxon>Entomophthorales</taxon>
        <taxon>Entomophthoraceae</taxon>
        <taxon>Entomophthora</taxon>
    </lineage>
</organism>
<reference evidence="1" key="1">
    <citation type="submission" date="2022-04" db="EMBL/GenBank/DDBJ databases">
        <title>Genome of the entomopathogenic fungus Entomophthora muscae.</title>
        <authorList>
            <person name="Elya C."/>
            <person name="Lovett B.R."/>
            <person name="Lee E."/>
            <person name="Macias A.M."/>
            <person name="Hajek A.E."/>
            <person name="De Bivort B.L."/>
            <person name="Kasson M.T."/>
            <person name="De Fine Licht H.H."/>
            <person name="Stajich J.E."/>
        </authorList>
    </citation>
    <scope>NUCLEOTIDE SEQUENCE</scope>
    <source>
        <strain evidence="1">Berkeley</strain>
    </source>
</reference>
<evidence type="ECO:0000313" key="2">
    <source>
        <dbReference type="Proteomes" id="UP001165960"/>
    </source>
</evidence>
<protein>
    <submittedName>
        <fullName evidence="1">Uncharacterized protein</fullName>
    </submittedName>
</protein>
<proteinExistence type="predicted"/>
<evidence type="ECO:0000313" key="1">
    <source>
        <dbReference type="EMBL" id="KAJ9065944.1"/>
    </source>
</evidence>
<keyword evidence="2" id="KW-1185">Reference proteome</keyword>
<gene>
    <name evidence="1" type="ORF">DSO57_1014564</name>
</gene>
<comment type="caution">
    <text evidence="1">The sequence shown here is derived from an EMBL/GenBank/DDBJ whole genome shotgun (WGS) entry which is preliminary data.</text>
</comment>
<accession>A0ACC2SU75</accession>
<sequence>MTDRGREFIKGEFARLLQDWYQSTEGLAPAEVQVYGRDALLVIGNVLEEFALMQAKYKLLTNHSPLLENDNFSNLVPGMTHDTLWGLVDRNPTVRMSPQDILSLIIILVPTEQYNLLGTQAVLNPPSSLKNPKYPTLHSNVFAQQKLGSS</sequence>
<name>A0ACC2SU75_9FUNG</name>
<dbReference type="Proteomes" id="UP001165960">
    <property type="component" value="Unassembled WGS sequence"/>
</dbReference>